<feature type="chain" id="PRO_5046506334" evidence="1">
    <location>
        <begin position="20"/>
        <end position="88"/>
    </location>
</feature>
<dbReference type="Proteomes" id="UP000812031">
    <property type="component" value="Unassembled WGS sequence"/>
</dbReference>
<sequence length="88" mass="9176">MKTTILRAFVLPVAAFALASAGAVSTNTSDVSKTDVLIPAYIHNLPVDKCQEVQVNCASGGGPACLYGSFTAYGGNETSCNEQLHRVN</sequence>
<evidence type="ECO:0000313" key="3">
    <source>
        <dbReference type="Proteomes" id="UP000812031"/>
    </source>
</evidence>
<evidence type="ECO:0000313" key="2">
    <source>
        <dbReference type="EMBL" id="MBW4360551.1"/>
    </source>
</evidence>
<keyword evidence="1" id="KW-0732">Signal</keyword>
<dbReference type="RefSeq" id="WP_219317038.1">
    <property type="nucleotide sequence ID" value="NZ_JAHWYN010000006.1"/>
</dbReference>
<keyword evidence="3" id="KW-1185">Reference proteome</keyword>
<proteinExistence type="predicted"/>
<feature type="signal peptide" evidence="1">
    <location>
        <begin position="1"/>
        <end position="19"/>
    </location>
</feature>
<protein>
    <submittedName>
        <fullName evidence="2">Uncharacterized protein</fullName>
    </submittedName>
</protein>
<accession>A0ABS6XV41</accession>
<dbReference type="EMBL" id="JAHWYN010000006">
    <property type="protein sequence ID" value="MBW4360551.1"/>
    <property type="molecule type" value="Genomic_DNA"/>
</dbReference>
<evidence type="ECO:0000256" key="1">
    <source>
        <dbReference type="SAM" id="SignalP"/>
    </source>
</evidence>
<comment type="caution">
    <text evidence="2">The sequence shown here is derived from an EMBL/GenBank/DDBJ whole genome shotgun (WGS) entry which is preliminary data.</text>
</comment>
<gene>
    <name evidence="2" type="ORF">KZH69_08640</name>
</gene>
<reference evidence="2 3" key="1">
    <citation type="submission" date="2021-07" db="EMBL/GenBank/DDBJ databases">
        <title>Flavobacterium sp. nov. isolated from sediment on the Taihu Lake.</title>
        <authorList>
            <person name="Qu J.-H."/>
        </authorList>
    </citation>
    <scope>NUCLEOTIDE SEQUENCE [LARGE SCALE GENOMIC DNA]</scope>
    <source>
        <strain evidence="2 3">NAS39</strain>
    </source>
</reference>
<organism evidence="2 3">
    <name type="scientific">Flavobacterium taihuense</name>
    <dbReference type="NCBI Taxonomy" id="2857508"/>
    <lineage>
        <taxon>Bacteria</taxon>
        <taxon>Pseudomonadati</taxon>
        <taxon>Bacteroidota</taxon>
        <taxon>Flavobacteriia</taxon>
        <taxon>Flavobacteriales</taxon>
        <taxon>Flavobacteriaceae</taxon>
        <taxon>Flavobacterium</taxon>
    </lineage>
</organism>
<name>A0ABS6XV41_9FLAO</name>